<protein>
    <submittedName>
        <fullName evidence="1">Uncharacterized protein</fullName>
    </submittedName>
</protein>
<reference evidence="1 2" key="1">
    <citation type="submission" date="2017-02" db="EMBL/GenBank/DDBJ databases">
        <authorList>
            <person name="Peterson S.W."/>
        </authorList>
    </citation>
    <scope>NUCLEOTIDE SEQUENCE [LARGE SCALE GENOMIC DNA]</scope>
    <source>
        <strain evidence="1 2">DSM 16080</strain>
    </source>
</reference>
<organism evidence="1 2">
    <name type="scientific">Paucidesulfovibrio gracilis DSM 16080</name>
    <dbReference type="NCBI Taxonomy" id="1121449"/>
    <lineage>
        <taxon>Bacteria</taxon>
        <taxon>Pseudomonadati</taxon>
        <taxon>Thermodesulfobacteriota</taxon>
        <taxon>Desulfovibrionia</taxon>
        <taxon>Desulfovibrionales</taxon>
        <taxon>Desulfovibrionaceae</taxon>
        <taxon>Paucidesulfovibrio</taxon>
    </lineage>
</organism>
<name>A0A1T4X7G0_9BACT</name>
<proteinExistence type="predicted"/>
<dbReference type="STRING" id="1121449.SAMN02745704_01880"/>
<dbReference type="Proteomes" id="UP000190027">
    <property type="component" value="Unassembled WGS sequence"/>
</dbReference>
<evidence type="ECO:0000313" key="1">
    <source>
        <dbReference type="EMBL" id="SKA85532.1"/>
    </source>
</evidence>
<sequence length="53" mass="5906">MKHLFTRYDALALAVVLAVALFCLRYSQAVEQAPGSPLGHMMDNFLRLSRLIG</sequence>
<evidence type="ECO:0000313" key="2">
    <source>
        <dbReference type="Proteomes" id="UP000190027"/>
    </source>
</evidence>
<dbReference type="EMBL" id="FUYC01000008">
    <property type="protein sequence ID" value="SKA85532.1"/>
    <property type="molecule type" value="Genomic_DNA"/>
</dbReference>
<dbReference type="RefSeq" id="WP_159447191.1">
    <property type="nucleotide sequence ID" value="NZ_FUYC01000008.1"/>
</dbReference>
<keyword evidence="2" id="KW-1185">Reference proteome</keyword>
<dbReference type="AlphaFoldDB" id="A0A1T4X7G0"/>
<gene>
    <name evidence="1" type="ORF">SAMN02745704_01880</name>
</gene>
<accession>A0A1T4X7G0</accession>